<dbReference type="Gene3D" id="3.30.1490.20">
    <property type="entry name" value="ATP-grasp fold, A domain"/>
    <property type="match status" value="1"/>
</dbReference>
<dbReference type="AlphaFoldDB" id="A0A430HTS5"/>
<dbReference type="Pfam" id="PF01326">
    <property type="entry name" value="PPDK_N"/>
    <property type="match status" value="1"/>
</dbReference>
<feature type="domain" description="PEP-utilising enzyme mobile" evidence="1">
    <location>
        <begin position="869"/>
        <end position="938"/>
    </location>
</feature>
<dbReference type="InterPro" id="IPR013815">
    <property type="entry name" value="ATP_grasp_subdomain_1"/>
</dbReference>
<dbReference type="PANTHER" id="PTHR43615">
    <property type="entry name" value="PHOSPHOENOLPYRUVATE SYNTHASE-RELATED"/>
    <property type="match status" value="1"/>
</dbReference>
<dbReference type="GO" id="GO:0016301">
    <property type="term" value="F:kinase activity"/>
    <property type="evidence" value="ECO:0007669"/>
    <property type="project" value="InterPro"/>
</dbReference>
<comment type="caution">
    <text evidence="3">The sequence shown here is derived from an EMBL/GenBank/DDBJ whole genome shotgun (WGS) entry which is preliminary data.</text>
</comment>
<dbReference type="InterPro" id="IPR036637">
    <property type="entry name" value="Phosphohistidine_dom_sf"/>
</dbReference>
<gene>
    <name evidence="3" type="ORF">EJB06_01815</name>
</gene>
<accession>A0A430HTS5</accession>
<keyword evidence="4" id="KW-1185">Reference proteome</keyword>
<dbReference type="InterPro" id="IPR008279">
    <property type="entry name" value="PEP-util_enz_mobile_dom"/>
</dbReference>
<feature type="domain" description="Pyruvate phosphate dikinase AMP/ATP-binding" evidence="2">
    <location>
        <begin position="56"/>
        <end position="362"/>
    </location>
</feature>
<dbReference type="InterPro" id="IPR051549">
    <property type="entry name" value="PEP_Utilizing_Enz"/>
</dbReference>
<organism evidence="3 4">
    <name type="scientific">Massilia atriviolacea</name>
    <dbReference type="NCBI Taxonomy" id="2495579"/>
    <lineage>
        <taxon>Bacteria</taxon>
        <taxon>Pseudomonadati</taxon>
        <taxon>Pseudomonadota</taxon>
        <taxon>Betaproteobacteria</taxon>
        <taxon>Burkholderiales</taxon>
        <taxon>Oxalobacteraceae</taxon>
        <taxon>Telluria group</taxon>
        <taxon>Massilia</taxon>
    </lineage>
</organism>
<dbReference type="PANTHER" id="PTHR43615:SF1">
    <property type="entry name" value="PPDK_N DOMAIN-CONTAINING PROTEIN"/>
    <property type="match status" value="1"/>
</dbReference>
<dbReference type="Gene3D" id="3.50.30.10">
    <property type="entry name" value="Phosphohistidine domain"/>
    <property type="match status" value="1"/>
</dbReference>
<dbReference type="GO" id="GO:0005524">
    <property type="term" value="F:ATP binding"/>
    <property type="evidence" value="ECO:0007669"/>
    <property type="project" value="InterPro"/>
</dbReference>
<dbReference type="Gene3D" id="3.30.470.20">
    <property type="entry name" value="ATP-grasp fold, B domain"/>
    <property type="match status" value="1"/>
</dbReference>
<evidence type="ECO:0000313" key="3">
    <source>
        <dbReference type="EMBL" id="RSZ60899.1"/>
    </source>
</evidence>
<dbReference type="Proteomes" id="UP000278085">
    <property type="component" value="Unassembled WGS sequence"/>
</dbReference>
<sequence length="943" mass="103746">MRISAAIPRKESKPLSCRANGSAVRLQAELVARKPMQSSCAIVSSLDASTAADAGQLGGKGKNLLALRRAGFNVPFFVVLPVAFFEELMGAELPLLDRLCACAAAAAGAERKALLAQARDLVLARHLGKDERAAILRLLAGQGDYFAVRSSAIDEDGAGSSFAGQLDSFLFVRTDDSLFHTIVDCFASAYNERSFAYRCESGLATSRIRPAVVVQAMVFAEVSGLIFTGNPMTCNPDEAVISATYGAGEGVVSGEMDCDTWYLDEAGALARRQLADKSTGLFFDDSAGAGLRHETVDAARASAACLDERQIAQIAQAGRRIETLYGGTPQDIEWAIIGSDLYILQTRPVTNLSHISKSRPRTILDNSNIVESFSGVTSPLTFSFASRVYEKVYEQFYGLFGVPADEIRRLKPVFRNMLAYYDGHVYYNLNSWYRSLSLLPFFDTNKNNFDASIGVQANASADTVRQGRGHSRIGAALFTLSASARIGWFYLRRHALCRRFARDFDSFMDPYMKLDFAAMDNTALLATYDRVEDRMLNNWRAPIINDFFAETFHGVLRHVLVKHIARDEQEVSRLHNDLLCGQGGMASVAPTRLLLEIAAWIENAPDLRADMRALDVQALRLRIEQAATPGYALLKERVDAYRSDFGFRCINELKLEETSIKDDPSFVIQALKNYVLQGVDGRRSMDGDKQQTARAAERIVAERCGKNWLLRAATGWLIRNSRQCVMEREELRFYRTKIFGFLRYITNAMGANFARQGQLEKAQDIYALTLDEAFGLIERRAVSHDTVREIVGVRLREQAAFARAAELPPRLQFYGELIPENMVAVSSSDAAADGTIDDIAGLFKGTPCSSGTVQGRVKVVHDTTEVQLNGEILVTRRTDPGWVPFFPCISGLIVERGSVLSHSAVVAREMGIPAVVGLRGITTLLKDGDSVRLDGAAGMVCRA</sequence>
<evidence type="ECO:0008006" key="5">
    <source>
        <dbReference type="Google" id="ProtNLM"/>
    </source>
</evidence>
<dbReference type="SUPFAM" id="SSF52009">
    <property type="entry name" value="Phosphohistidine domain"/>
    <property type="match status" value="1"/>
</dbReference>
<dbReference type="EMBL" id="RXLQ01000001">
    <property type="protein sequence ID" value="RSZ60899.1"/>
    <property type="molecule type" value="Genomic_DNA"/>
</dbReference>
<proteinExistence type="predicted"/>
<dbReference type="OrthoDB" id="9765468at2"/>
<name>A0A430HTS5_9BURK</name>
<dbReference type="InterPro" id="IPR002192">
    <property type="entry name" value="PPDK_AMP/ATP-bd"/>
</dbReference>
<dbReference type="SUPFAM" id="SSF56059">
    <property type="entry name" value="Glutathione synthetase ATP-binding domain-like"/>
    <property type="match status" value="1"/>
</dbReference>
<evidence type="ECO:0000259" key="1">
    <source>
        <dbReference type="Pfam" id="PF00391"/>
    </source>
</evidence>
<evidence type="ECO:0000259" key="2">
    <source>
        <dbReference type="Pfam" id="PF01326"/>
    </source>
</evidence>
<reference evidence="3 4" key="1">
    <citation type="submission" date="2018-12" db="EMBL/GenBank/DDBJ databases">
        <authorList>
            <person name="Yang E."/>
        </authorList>
    </citation>
    <scope>NUCLEOTIDE SEQUENCE [LARGE SCALE GENOMIC DNA]</scope>
    <source>
        <strain evidence="3 4">SOD</strain>
    </source>
</reference>
<protein>
    <recommendedName>
        <fullName evidence="5">Phosphoenolpyruvate synthase</fullName>
    </recommendedName>
</protein>
<dbReference type="Pfam" id="PF00391">
    <property type="entry name" value="PEP-utilizers"/>
    <property type="match status" value="1"/>
</dbReference>
<evidence type="ECO:0000313" key="4">
    <source>
        <dbReference type="Proteomes" id="UP000278085"/>
    </source>
</evidence>